<gene>
    <name evidence="1" type="ORF">KQX54_011341</name>
</gene>
<reference evidence="1 2" key="1">
    <citation type="journal article" date="2021" name="J. Hered.">
        <title>A chromosome-level genome assembly of the parasitoid wasp, Cotesia glomerata (Hymenoptera: Braconidae).</title>
        <authorList>
            <person name="Pinto B.J."/>
            <person name="Weis J.J."/>
            <person name="Gamble T."/>
            <person name="Ode P.J."/>
            <person name="Paul R."/>
            <person name="Zaspel J.M."/>
        </authorList>
    </citation>
    <scope>NUCLEOTIDE SEQUENCE [LARGE SCALE GENOMIC DNA]</scope>
    <source>
        <strain evidence="1">CgM1</strain>
    </source>
</reference>
<comment type="caution">
    <text evidence="1">The sequence shown here is derived from an EMBL/GenBank/DDBJ whole genome shotgun (WGS) entry which is preliminary data.</text>
</comment>
<accession>A0AAV7J6C6</accession>
<name>A0AAV7J6C6_COTGL</name>
<keyword evidence="2" id="KW-1185">Reference proteome</keyword>
<sequence length="99" mass="11626">MNIFIFILVPISRESFSSAPEIKKSPKITKKMSIKKIKTEEDLNLLLTLDSYLGMDKLQWNIMKNTIKKKLIKLSKCKKEEKKKFLLEKTIQLIHDSVM</sequence>
<organism evidence="1 2">
    <name type="scientific">Cotesia glomerata</name>
    <name type="common">Lepidopteran parasitic wasp</name>
    <name type="synonym">Apanteles glomeratus</name>
    <dbReference type="NCBI Taxonomy" id="32391"/>
    <lineage>
        <taxon>Eukaryota</taxon>
        <taxon>Metazoa</taxon>
        <taxon>Ecdysozoa</taxon>
        <taxon>Arthropoda</taxon>
        <taxon>Hexapoda</taxon>
        <taxon>Insecta</taxon>
        <taxon>Pterygota</taxon>
        <taxon>Neoptera</taxon>
        <taxon>Endopterygota</taxon>
        <taxon>Hymenoptera</taxon>
        <taxon>Apocrita</taxon>
        <taxon>Ichneumonoidea</taxon>
        <taxon>Braconidae</taxon>
        <taxon>Microgastrinae</taxon>
        <taxon>Cotesia</taxon>
    </lineage>
</organism>
<protein>
    <submittedName>
        <fullName evidence="1">Uncharacterized protein</fullName>
    </submittedName>
</protein>
<evidence type="ECO:0000313" key="2">
    <source>
        <dbReference type="Proteomes" id="UP000826195"/>
    </source>
</evidence>
<dbReference type="EMBL" id="JAHXZJ010000001">
    <property type="protein sequence ID" value="KAH0567656.1"/>
    <property type="molecule type" value="Genomic_DNA"/>
</dbReference>
<evidence type="ECO:0000313" key="1">
    <source>
        <dbReference type="EMBL" id="KAH0567656.1"/>
    </source>
</evidence>
<proteinExistence type="predicted"/>
<dbReference type="AlphaFoldDB" id="A0AAV7J6C6"/>
<dbReference type="Proteomes" id="UP000826195">
    <property type="component" value="Unassembled WGS sequence"/>
</dbReference>